<dbReference type="Proteomes" id="UP001631957">
    <property type="component" value="Unassembled WGS sequence"/>
</dbReference>
<protein>
    <submittedName>
        <fullName evidence="2">Uncharacterized protein</fullName>
    </submittedName>
</protein>
<proteinExistence type="predicted"/>
<accession>A0ABW9I689</accession>
<gene>
    <name evidence="2" type="ORF">ACKI18_45220</name>
</gene>
<dbReference type="RefSeq" id="WP_165854491.1">
    <property type="nucleotide sequence ID" value="NZ_JBJVNI010000043.1"/>
</dbReference>
<keyword evidence="3" id="KW-1185">Reference proteome</keyword>
<sequence>MSDAITTQRPSAETHGHESNGAGRHRGQQSAHDAETAPHGRHRRPTEQAESAAA</sequence>
<organism evidence="2 3">
    <name type="scientific">Streptomyces niveiscabiei</name>
    <dbReference type="NCBI Taxonomy" id="164115"/>
    <lineage>
        <taxon>Bacteria</taxon>
        <taxon>Bacillati</taxon>
        <taxon>Actinomycetota</taxon>
        <taxon>Actinomycetes</taxon>
        <taxon>Kitasatosporales</taxon>
        <taxon>Streptomycetaceae</taxon>
        <taxon>Streptomyces</taxon>
    </lineage>
</organism>
<evidence type="ECO:0000313" key="3">
    <source>
        <dbReference type="Proteomes" id="UP001631957"/>
    </source>
</evidence>
<name>A0ABW9I689_9ACTN</name>
<evidence type="ECO:0000256" key="1">
    <source>
        <dbReference type="SAM" id="MobiDB-lite"/>
    </source>
</evidence>
<feature type="compositionally biased region" description="Polar residues" evidence="1">
    <location>
        <begin position="1"/>
        <end position="11"/>
    </location>
</feature>
<comment type="caution">
    <text evidence="2">The sequence shown here is derived from an EMBL/GenBank/DDBJ whole genome shotgun (WGS) entry which is preliminary data.</text>
</comment>
<reference evidence="2 3" key="1">
    <citation type="submission" date="2024-12" db="EMBL/GenBank/DDBJ databases">
        <title>Forecasting of Potato common scab and diversities of Pathogenic streptomyces spp. in china.</title>
        <authorList>
            <person name="Handique U."/>
            <person name="Wu J."/>
        </authorList>
    </citation>
    <scope>NUCLEOTIDE SEQUENCE [LARGE SCALE GENOMIC DNA]</scope>
    <source>
        <strain evidence="2 3">ZRIMU1530</strain>
    </source>
</reference>
<dbReference type="EMBL" id="JBJVNI010000043">
    <property type="protein sequence ID" value="MFM9615868.1"/>
    <property type="molecule type" value="Genomic_DNA"/>
</dbReference>
<feature type="region of interest" description="Disordered" evidence="1">
    <location>
        <begin position="1"/>
        <end position="54"/>
    </location>
</feature>
<evidence type="ECO:0000313" key="2">
    <source>
        <dbReference type="EMBL" id="MFM9615868.1"/>
    </source>
</evidence>